<dbReference type="RefSeq" id="WP_083636017.1">
    <property type="nucleotide sequence ID" value="NZ_CP017105.1"/>
</dbReference>
<dbReference type="GO" id="GO:0016740">
    <property type="term" value="F:transferase activity"/>
    <property type="evidence" value="ECO:0007669"/>
    <property type="project" value="UniProtKB-KW"/>
</dbReference>
<protein>
    <submittedName>
        <fullName evidence="1">Glycosyltransferase family 1 protein</fullName>
    </submittedName>
</protein>
<dbReference type="PANTHER" id="PTHR12526">
    <property type="entry name" value="GLYCOSYLTRANSFERASE"/>
    <property type="match status" value="1"/>
</dbReference>
<proteinExistence type="predicted"/>
<keyword evidence="1" id="KW-0614">Plasmid</keyword>
<gene>
    <name evidence="1" type="ORF">IE4872_PD02026</name>
</gene>
<dbReference type="OrthoDB" id="9769600at2"/>
<sequence length="389" mass="44212">MDIILVSTADWDNPYWTNKQHMAVQFAALGHRVFYVESQGLRAPTATAKDLKRIWKRLKRGLRSPKNVYDNIWVWSPLNIPMHGNPLIRRLNKLILQSGIRLWCTLKGIRPQVLWTYSPMTTEFYDLDRYKLCVYHAVDDVKTQPGVPREAIEKAESVLSREADLIFVTAPNLYNLHKPLNEETHYFSNVADYRHFNQALREDLDIPEDIARIPGPRIGFVGAISSYKLDFEMIKTIAERRPQWSFVFVGEIGEGDPLDDSSALKGVKNLHFLGGKSYSSLPAYLKAMDVVLLPNKINEYTRSMFPMKFFEYLSSGRPVVSTELPALSEYTSVAAFCKSTDEFEAAIDAALQGDVADLEERLAIARAQTYEIRTQKMMAHVDAALAGSV</sequence>
<evidence type="ECO:0000313" key="1">
    <source>
        <dbReference type="EMBL" id="APO72540.1"/>
    </source>
</evidence>
<geneLocation type="plasmid" evidence="2">
    <name>prgalie4872d</name>
</geneLocation>
<accession>A0A1L5NXB7</accession>
<dbReference type="Gene3D" id="3.40.50.2000">
    <property type="entry name" value="Glycogen Phosphorylase B"/>
    <property type="match status" value="1"/>
</dbReference>
<dbReference type="Proteomes" id="UP000184749">
    <property type="component" value="Plasmid pRgalIE4872d"/>
</dbReference>
<dbReference type="EMBL" id="CP017105">
    <property type="protein sequence ID" value="APO72540.1"/>
    <property type="molecule type" value="Genomic_DNA"/>
</dbReference>
<keyword evidence="1" id="KW-0808">Transferase</keyword>
<reference evidence="1 2" key="1">
    <citation type="submission" date="2016-09" db="EMBL/GenBank/DDBJ databases">
        <title>The complete genome sequences of Rhizobium gallicum, symbiovars gallicum and phaseoli, symbionts associated to common bean (Phaseolus vulgaris).</title>
        <authorList>
            <person name="Bustos P."/>
            <person name="Santamaria R.I."/>
            <person name="Perez-Carrascal O.M."/>
            <person name="Juarez S."/>
            <person name="Lozano L."/>
            <person name="Martinez-Flores I."/>
            <person name="Martinez-Romero E."/>
            <person name="Cevallos M."/>
            <person name="Romero D."/>
            <person name="Davila G."/>
            <person name="Gonzalez V."/>
        </authorList>
    </citation>
    <scope>NUCLEOTIDE SEQUENCE [LARGE SCALE GENOMIC DNA]</scope>
    <source>
        <strain evidence="1 2">IE4872</strain>
        <plasmid evidence="2">prgalie4872d</plasmid>
    </source>
</reference>
<evidence type="ECO:0000313" key="2">
    <source>
        <dbReference type="Proteomes" id="UP000184749"/>
    </source>
</evidence>
<dbReference type="Pfam" id="PF13692">
    <property type="entry name" value="Glyco_trans_1_4"/>
    <property type="match status" value="1"/>
</dbReference>
<name>A0A1L5NXB7_9HYPH</name>
<dbReference type="AlphaFoldDB" id="A0A1L5NXB7"/>
<organism evidence="1 2">
    <name type="scientific">Rhizobium gallicum</name>
    <dbReference type="NCBI Taxonomy" id="56730"/>
    <lineage>
        <taxon>Bacteria</taxon>
        <taxon>Pseudomonadati</taxon>
        <taxon>Pseudomonadota</taxon>
        <taxon>Alphaproteobacteria</taxon>
        <taxon>Hyphomicrobiales</taxon>
        <taxon>Rhizobiaceae</taxon>
        <taxon>Rhizobium/Agrobacterium group</taxon>
        <taxon>Rhizobium</taxon>
    </lineage>
</organism>
<dbReference type="SUPFAM" id="SSF53756">
    <property type="entry name" value="UDP-Glycosyltransferase/glycogen phosphorylase"/>
    <property type="match status" value="1"/>
</dbReference>
<dbReference type="PANTHER" id="PTHR12526:SF630">
    <property type="entry name" value="GLYCOSYLTRANSFERASE"/>
    <property type="match status" value="1"/>
</dbReference>